<dbReference type="EMBL" id="JASMQC010000026">
    <property type="protein sequence ID" value="KAK1934260.1"/>
    <property type="molecule type" value="Genomic_DNA"/>
</dbReference>
<gene>
    <name evidence="1" type="ORF">P3T76_011463</name>
</gene>
<dbReference type="AlphaFoldDB" id="A0AAD9G9J9"/>
<dbReference type="Proteomes" id="UP001259832">
    <property type="component" value="Unassembled WGS sequence"/>
</dbReference>
<evidence type="ECO:0000313" key="2">
    <source>
        <dbReference type="Proteomes" id="UP001259832"/>
    </source>
</evidence>
<evidence type="ECO:0000313" key="1">
    <source>
        <dbReference type="EMBL" id="KAK1934260.1"/>
    </source>
</evidence>
<protein>
    <submittedName>
        <fullName evidence="1">Uncharacterized protein</fullName>
    </submittedName>
</protein>
<reference evidence="1" key="1">
    <citation type="submission" date="2023-08" db="EMBL/GenBank/DDBJ databases">
        <title>Reference Genome Resource for the Citrus Pathogen Phytophthora citrophthora.</title>
        <authorList>
            <person name="Moller H."/>
            <person name="Coetzee B."/>
            <person name="Rose L.J."/>
            <person name="Van Niekerk J.M."/>
        </authorList>
    </citation>
    <scope>NUCLEOTIDE SEQUENCE</scope>
    <source>
        <strain evidence="1">STE-U-9442</strain>
    </source>
</reference>
<keyword evidence="2" id="KW-1185">Reference proteome</keyword>
<sequence length="516" mass="60243">MSISEECTCSLQARLHQVENARSREMKAHGKLVQCLEIELESRRTSEAESRLALAKLRGVNCKLEAELHAAHGKTRQLLELIEAQRVETAEVPQTHLFSMVLCENRFKIFREESDSQLQAACEMSDKLLEEQRQLKVEVSEIRACFENSKIENKVLLAKYEEQASQANTLAADIVKLTSQLTSKQLEIEVATERSQLLMKELTTYQAQHELTQDRIKILERDINRAVVIRNRAFNWRRKRQELWENQLISHHVFLTWKSYSIQAKLQSAATVARCNDDTRARLQLIVMNVLTRCSNAKEELNRVRQACFDECVRMHSLRQEICQTELPKLLTILANYQQSFDSRQRNLEMQLVDQRESFERERERLGMSRQDFEHCVQKTIEDHQENLVFQKRQQHAIFQAFSSRKKHELHHRVFGAWKEFYLRSIVGHATHTAMVFQSKQQQSSTSKVSRSIKRGEPKQWTIPASVQPISMLPQHLQQTLLHSSISEVSTPIDAMWRKWRRVNVGVAGRGRKPLR</sequence>
<comment type="caution">
    <text evidence="1">The sequence shown here is derived from an EMBL/GenBank/DDBJ whole genome shotgun (WGS) entry which is preliminary data.</text>
</comment>
<organism evidence="1 2">
    <name type="scientific">Phytophthora citrophthora</name>
    <dbReference type="NCBI Taxonomy" id="4793"/>
    <lineage>
        <taxon>Eukaryota</taxon>
        <taxon>Sar</taxon>
        <taxon>Stramenopiles</taxon>
        <taxon>Oomycota</taxon>
        <taxon>Peronosporomycetes</taxon>
        <taxon>Peronosporales</taxon>
        <taxon>Peronosporaceae</taxon>
        <taxon>Phytophthora</taxon>
    </lineage>
</organism>
<proteinExistence type="predicted"/>
<accession>A0AAD9G9J9</accession>
<name>A0AAD9G9J9_9STRA</name>